<evidence type="ECO:0000259" key="1">
    <source>
        <dbReference type="Pfam" id="PF13460"/>
    </source>
</evidence>
<organism evidence="2 3">
    <name type="scientific">Nocardiopsis mangrovi</name>
    <dbReference type="NCBI Taxonomy" id="1179818"/>
    <lineage>
        <taxon>Bacteria</taxon>
        <taxon>Bacillati</taxon>
        <taxon>Actinomycetota</taxon>
        <taxon>Actinomycetes</taxon>
        <taxon>Streptosporangiales</taxon>
        <taxon>Nocardiopsidaceae</taxon>
        <taxon>Nocardiopsis</taxon>
    </lineage>
</organism>
<dbReference type="PANTHER" id="PTHR43162">
    <property type="match status" value="1"/>
</dbReference>
<sequence>MPRQTGVLVIGATGNVGRNVVGGLVDRGVPVRALTRRPDQAGLPPAADVVRGDLTDPASLQAALDGIGAVFLVWPFLTADDAPAVLGLIAEHARRVVYLSSAGVDDAAEHQADPINQFHADVERAIAASGVEWTFLRGGGFATNNLEWAETIRTEGVVRAPFPHAARSLVHERDIAAVGVRALTEDGHTGATYMLTGPASLTLVEQVDAIAAALDRPVRYEEVPPEEVRAQMLDAGWPADVVDGILNHHDATQDTADPVTTTVEDVTGTPARTFRQWALDHADDFR</sequence>
<dbReference type="EMBL" id="JBHSFQ010000048">
    <property type="protein sequence ID" value="MFC4565814.1"/>
    <property type="molecule type" value="Genomic_DNA"/>
</dbReference>
<gene>
    <name evidence="2" type="ORF">ACFO4E_28480</name>
</gene>
<dbReference type="Pfam" id="PF13460">
    <property type="entry name" value="NAD_binding_10"/>
    <property type="match status" value="1"/>
</dbReference>
<evidence type="ECO:0000313" key="2">
    <source>
        <dbReference type="EMBL" id="MFC4565814.1"/>
    </source>
</evidence>
<evidence type="ECO:0000313" key="3">
    <source>
        <dbReference type="Proteomes" id="UP001595923"/>
    </source>
</evidence>
<accession>A0ABV9E3P1</accession>
<feature type="domain" description="NAD(P)-binding" evidence="1">
    <location>
        <begin position="11"/>
        <end position="185"/>
    </location>
</feature>
<dbReference type="RefSeq" id="WP_378580137.1">
    <property type="nucleotide sequence ID" value="NZ_JBHSFQ010000048.1"/>
</dbReference>
<name>A0ABV9E3P1_9ACTN</name>
<dbReference type="Gene3D" id="3.90.25.10">
    <property type="entry name" value="UDP-galactose 4-epimerase, domain 1"/>
    <property type="match status" value="1"/>
</dbReference>
<dbReference type="Gene3D" id="3.40.50.720">
    <property type="entry name" value="NAD(P)-binding Rossmann-like Domain"/>
    <property type="match status" value="1"/>
</dbReference>
<comment type="caution">
    <text evidence="2">The sequence shown here is derived from an EMBL/GenBank/DDBJ whole genome shotgun (WGS) entry which is preliminary data.</text>
</comment>
<dbReference type="Proteomes" id="UP001595923">
    <property type="component" value="Unassembled WGS sequence"/>
</dbReference>
<dbReference type="PANTHER" id="PTHR43162:SF1">
    <property type="entry name" value="PRESTALK A DIFFERENTIATION PROTEIN A"/>
    <property type="match status" value="1"/>
</dbReference>
<keyword evidence="3" id="KW-1185">Reference proteome</keyword>
<protein>
    <submittedName>
        <fullName evidence="2">NAD(P)H-binding protein</fullName>
    </submittedName>
</protein>
<dbReference type="InterPro" id="IPR051604">
    <property type="entry name" value="Ergot_Alk_Oxidoreductase"/>
</dbReference>
<dbReference type="SUPFAM" id="SSF51735">
    <property type="entry name" value="NAD(P)-binding Rossmann-fold domains"/>
    <property type="match status" value="1"/>
</dbReference>
<proteinExistence type="predicted"/>
<dbReference type="InterPro" id="IPR016040">
    <property type="entry name" value="NAD(P)-bd_dom"/>
</dbReference>
<dbReference type="InterPro" id="IPR036291">
    <property type="entry name" value="NAD(P)-bd_dom_sf"/>
</dbReference>
<reference evidence="3" key="1">
    <citation type="journal article" date="2019" name="Int. J. Syst. Evol. Microbiol.">
        <title>The Global Catalogue of Microorganisms (GCM) 10K type strain sequencing project: providing services to taxonomists for standard genome sequencing and annotation.</title>
        <authorList>
            <consortium name="The Broad Institute Genomics Platform"/>
            <consortium name="The Broad Institute Genome Sequencing Center for Infectious Disease"/>
            <person name="Wu L."/>
            <person name="Ma J."/>
        </authorList>
    </citation>
    <scope>NUCLEOTIDE SEQUENCE [LARGE SCALE GENOMIC DNA]</scope>
    <source>
        <strain evidence="3">XZYJ18</strain>
    </source>
</reference>